<dbReference type="Proteomes" id="UP001527181">
    <property type="component" value="Unassembled WGS sequence"/>
</dbReference>
<dbReference type="RefSeq" id="WP_268600646.1">
    <property type="nucleotide sequence ID" value="NZ_JAMDNP010000119.1"/>
</dbReference>
<dbReference type="Pfam" id="PF06810">
    <property type="entry name" value="Phage_scaffold"/>
    <property type="match status" value="1"/>
</dbReference>
<feature type="region of interest" description="Disordered" evidence="1">
    <location>
        <begin position="171"/>
        <end position="205"/>
    </location>
</feature>
<name>A0ABT4H853_PAEAL</name>
<reference evidence="2 3" key="1">
    <citation type="submission" date="2022-05" db="EMBL/GenBank/DDBJ databases">
        <title>Genome Sequencing of Bee-Associated Microbes.</title>
        <authorList>
            <person name="Dunlap C."/>
        </authorList>
    </citation>
    <scope>NUCLEOTIDE SEQUENCE [LARGE SCALE GENOMIC DNA]</scope>
    <source>
        <strain evidence="2 3">NRRL B-04010</strain>
    </source>
</reference>
<feature type="compositionally biased region" description="Polar residues" evidence="1">
    <location>
        <begin position="183"/>
        <end position="193"/>
    </location>
</feature>
<protein>
    <submittedName>
        <fullName evidence="2">Phage scaffolding protein</fullName>
    </submittedName>
</protein>
<dbReference type="EMBL" id="JAMDNP010000119">
    <property type="protein sequence ID" value="MCY9764787.1"/>
    <property type="molecule type" value="Genomic_DNA"/>
</dbReference>
<gene>
    <name evidence="2" type="ORF">M5X12_30295</name>
</gene>
<sequence>MIAESIKKLLGDELANQVEAALKGKGKEGKDVDLVVGNDGSYVPADKYDAANQSKSSAETTLKSVADALKAIGGSGDPTKIADDVKAAQSKIDELGKNHKSELGKIQRTAALKMSLVGKVHDPDDIIKLIDLDKIEVDDSGSLKTNVDDLIKPYKDSKPYLFIDEGSQKTQIAGAKPAGSGSGIPQNPENADLNSIRHAMGLPTT</sequence>
<dbReference type="InterPro" id="IPR009636">
    <property type="entry name" value="SCAF"/>
</dbReference>
<keyword evidence="3" id="KW-1185">Reference proteome</keyword>
<organism evidence="2 3">
    <name type="scientific">Paenibacillus alvei</name>
    <name type="common">Bacillus alvei</name>
    <dbReference type="NCBI Taxonomy" id="44250"/>
    <lineage>
        <taxon>Bacteria</taxon>
        <taxon>Bacillati</taxon>
        <taxon>Bacillota</taxon>
        <taxon>Bacilli</taxon>
        <taxon>Bacillales</taxon>
        <taxon>Paenibacillaceae</taxon>
        <taxon>Paenibacillus</taxon>
    </lineage>
</organism>
<comment type="caution">
    <text evidence="2">The sequence shown here is derived from an EMBL/GenBank/DDBJ whole genome shotgun (WGS) entry which is preliminary data.</text>
</comment>
<accession>A0ABT4H853</accession>
<evidence type="ECO:0000313" key="2">
    <source>
        <dbReference type="EMBL" id="MCY9764787.1"/>
    </source>
</evidence>
<proteinExistence type="predicted"/>
<evidence type="ECO:0000256" key="1">
    <source>
        <dbReference type="SAM" id="MobiDB-lite"/>
    </source>
</evidence>
<evidence type="ECO:0000313" key="3">
    <source>
        <dbReference type="Proteomes" id="UP001527181"/>
    </source>
</evidence>